<keyword evidence="6 7" id="KW-0539">Nucleus</keyword>
<evidence type="ECO:0000256" key="3">
    <source>
        <dbReference type="ARBA" id="ARBA00023015"/>
    </source>
</evidence>
<organism evidence="9 10">
    <name type="scientific">Spirodela intermedia</name>
    <name type="common">Intermediate duckweed</name>
    <dbReference type="NCBI Taxonomy" id="51605"/>
    <lineage>
        <taxon>Eukaryota</taxon>
        <taxon>Viridiplantae</taxon>
        <taxon>Streptophyta</taxon>
        <taxon>Embryophyta</taxon>
        <taxon>Tracheophyta</taxon>
        <taxon>Spermatophyta</taxon>
        <taxon>Magnoliopsida</taxon>
        <taxon>Liliopsida</taxon>
        <taxon>Araceae</taxon>
        <taxon>Lemnoideae</taxon>
        <taxon>Spirodela</taxon>
    </lineage>
</organism>
<dbReference type="InterPro" id="IPR010409">
    <property type="entry name" value="GAGA-bd_tscrpt_act"/>
</dbReference>
<comment type="function">
    <text evidence="7">Transcriptional regulator that specifically binds to GA-rich elements (GAGA-repeats) present in regulatory sequences of genes involved in developmental processes.</text>
</comment>
<evidence type="ECO:0000256" key="5">
    <source>
        <dbReference type="ARBA" id="ARBA00023163"/>
    </source>
</evidence>
<dbReference type="GO" id="GO:0005634">
    <property type="term" value="C:nucleus"/>
    <property type="evidence" value="ECO:0007669"/>
    <property type="project" value="UniProtKB-SubCell"/>
</dbReference>
<keyword evidence="10" id="KW-1185">Reference proteome</keyword>
<evidence type="ECO:0000313" key="9">
    <source>
        <dbReference type="EMBL" id="CAA7393283.1"/>
    </source>
</evidence>
<evidence type="ECO:0000256" key="6">
    <source>
        <dbReference type="ARBA" id="ARBA00023242"/>
    </source>
</evidence>
<evidence type="ECO:0000313" key="10">
    <source>
        <dbReference type="Proteomes" id="UP000663760"/>
    </source>
</evidence>
<dbReference type="PANTHER" id="PTHR31421">
    <property type="entry name" value="PROTEIN BASIC PENTACYSTEINE3"/>
    <property type="match status" value="1"/>
</dbReference>
<reference evidence="9" key="1">
    <citation type="submission" date="2020-02" db="EMBL/GenBank/DDBJ databases">
        <authorList>
            <person name="Scholz U."/>
            <person name="Mascher M."/>
            <person name="Fiebig A."/>
        </authorList>
    </citation>
    <scope>NUCLEOTIDE SEQUENCE</scope>
</reference>
<keyword evidence="4 7" id="KW-0238">DNA-binding</keyword>
<dbReference type="OrthoDB" id="1903765at2759"/>
<sequence>MDGKARLGVRNWDFSGQQQPPRNVDPALKQPSPDAAPPHQQSAAAAAAAAQHAAFLKMSAYPDRHSVLAETNYGPMDFGWVPQRNFLAAPPKSDLNSSPGGQVNLEMAAAAAPAAPPPGATSKAAKKQKKAGRVATKILQPKPPKKPPPPPRKKAAGSGSAAGKREKKNPEIALEGITFDFSGVPSPVCSCTGVPRQCYRWGAAGWQSSCCTTNISEYPLPMSTLRPGARLAGRKMSINAYGKLLQRLAVEGYDLSTPVDLKPHWARHGTNKFVTIR</sequence>
<evidence type="ECO:0000256" key="2">
    <source>
        <dbReference type="ARBA" id="ARBA00007911"/>
    </source>
</evidence>
<dbReference type="Pfam" id="PF06217">
    <property type="entry name" value="GAGA_bind"/>
    <property type="match status" value="1"/>
</dbReference>
<keyword evidence="3 7" id="KW-0805">Transcription regulation</keyword>
<dbReference type="GO" id="GO:0009723">
    <property type="term" value="P:response to ethylene"/>
    <property type="evidence" value="ECO:0007669"/>
    <property type="project" value="TreeGrafter"/>
</dbReference>
<feature type="compositionally biased region" description="Low complexity" evidence="8">
    <location>
        <begin position="30"/>
        <end position="47"/>
    </location>
</feature>
<dbReference type="GO" id="GO:0003700">
    <property type="term" value="F:DNA-binding transcription factor activity"/>
    <property type="evidence" value="ECO:0007669"/>
    <property type="project" value="UniProtKB-UniRule"/>
</dbReference>
<comment type="subcellular location">
    <subcellularLocation>
        <location evidence="1 7">Nucleus</location>
    </subcellularLocation>
</comment>
<accession>A0A7I8K7X6</accession>
<feature type="region of interest" description="Disordered" evidence="8">
    <location>
        <begin position="1"/>
        <end position="47"/>
    </location>
</feature>
<protein>
    <recommendedName>
        <fullName evidence="7">GAGA-binding transcriptional activator</fullName>
    </recommendedName>
</protein>
<evidence type="ECO:0000256" key="7">
    <source>
        <dbReference type="RuleBase" id="RU367160"/>
    </source>
</evidence>
<evidence type="ECO:0000256" key="1">
    <source>
        <dbReference type="ARBA" id="ARBA00004123"/>
    </source>
</evidence>
<dbReference type="PANTHER" id="PTHR31421:SF6">
    <property type="entry name" value="PROTEIN BASIC PENTACYSTEINE7"/>
    <property type="match status" value="1"/>
</dbReference>
<dbReference type="Proteomes" id="UP000663760">
    <property type="component" value="Chromosome 3"/>
</dbReference>
<feature type="region of interest" description="Disordered" evidence="8">
    <location>
        <begin position="109"/>
        <end position="168"/>
    </location>
</feature>
<keyword evidence="5 7" id="KW-0804">Transcription</keyword>
<evidence type="ECO:0000256" key="4">
    <source>
        <dbReference type="ARBA" id="ARBA00023125"/>
    </source>
</evidence>
<evidence type="ECO:0000256" key="8">
    <source>
        <dbReference type="SAM" id="MobiDB-lite"/>
    </source>
</evidence>
<proteinExistence type="inferred from homology"/>
<name>A0A7I8K7X6_SPIIN</name>
<dbReference type="AlphaFoldDB" id="A0A7I8K7X6"/>
<gene>
    <name evidence="9" type="ORF">SI8410_03004053</name>
</gene>
<dbReference type="SMART" id="SM01226">
    <property type="entry name" value="GAGA_bind"/>
    <property type="match status" value="1"/>
</dbReference>
<dbReference type="EMBL" id="LR746266">
    <property type="protein sequence ID" value="CAA7393283.1"/>
    <property type="molecule type" value="Genomic_DNA"/>
</dbReference>
<comment type="similarity">
    <text evidence="2 7">Belongs to the BBR/BPC family.</text>
</comment>
<dbReference type="GO" id="GO:0043565">
    <property type="term" value="F:sequence-specific DNA binding"/>
    <property type="evidence" value="ECO:0007669"/>
    <property type="project" value="TreeGrafter"/>
</dbReference>